<dbReference type="RefSeq" id="WP_038128808.1">
    <property type="nucleotide sequence ID" value="NZ_AUNB01000013.1"/>
</dbReference>
<proteinExistence type="predicted"/>
<evidence type="ECO:0000313" key="2">
    <source>
        <dbReference type="Proteomes" id="UP000027471"/>
    </source>
</evidence>
<dbReference type="STRING" id="1353528.DT23_11805"/>
<dbReference type="Proteomes" id="UP000027471">
    <property type="component" value="Unassembled WGS sequence"/>
</dbReference>
<sequence>MPQPPINPIRPTSDEARALAHGLIATATFGALAVNDGTTGFPSVTRIAIGTAPSGEILTLVSGLAAHTGALLTDPRAGLLLGEPKEKGDPLTHPRLSLRVMADQITRDDSRFEMLRTHWLETHPKSKLYIDLPDFTFFVLRPQSGALNGGFGRAWQLGASDLMPLD</sequence>
<gene>
    <name evidence="1" type="ORF">DT23_11805</name>
</gene>
<dbReference type="Gene3D" id="2.30.110.10">
    <property type="entry name" value="Electron Transport, Fmn-binding Protein, Chain A"/>
    <property type="match status" value="1"/>
</dbReference>
<organism evidence="1 2">
    <name type="scientific">Thioclava indica</name>
    <dbReference type="NCBI Taxonomy" id="1353528"/>
    <lineage>
        <taxon>Bacteria</taxon>
        <taxon>Pseudomonadati</taxon>
        <taxon>Pseudomonadota</taxon>
        <taxon>Alphaproteobacteria</taxon>
        <taxon>Rhodobacterales</taxon>
        <taxon>Paracoccaceae</taxon>
        <taxon>Thioclava</taxon>
    </lineage>
</organism>
<evidence type="ECO:0000313" key="1">
    <source>
        <dbReference type="EMBL" id="KEO60896.1"/>
    </source>
</evidence>
<evidence type="ECO:0008006" key="3">
    <source>
        <dbReference type="Google" id="ProtNLM"/>
    </source>
</evidence>
<comment type="caution">
    <text evidence="1">The sequence shown here is derived from an EMBL/GenBank/DDBJ whole genome shotgun (WGS) entry which is preliminary data.</text>
</comment>
<dbReference type="eggNOG" id="COG0748">
    <property type="taxonomic scope" value="Bacteria"/>
</dbReference>
<protein>
    <recommendedName>
        <fullName evidence="3">Pyridoxamine 5'-phosphate oxidase putative domain-containing protein</fullName>
    </recommendedName>
</protein>
<name>A0A074JT76_9RHOB</name>
<dbReference type="SUPFAM" id="SSF50475">
    <property type="entry name" value="FMN-binding split barrel"/>
    <property type="match status" value="1"/>
</dbReference>
<dbReference type="OrthoDB" id="9814594at2"/>
<reference evidence="1 2" key="1">
    <citation type="journal article" date="2015" name="Antonie Van Leeuwenhoek">
        <title>Thioclava indica sp. nov., isolated from surface seawater of the Indian Ocean.</title>
        <authorList>
            <person name="Liu Y."/>
            <person name="Lai Q."/>
            <person name="Du J."/>
            <person name="Xu H."/>
            <person name="Jiang L."/>
            <person name="Shao Z."/>
        </authorList>
    </citation>
    <scope>NUCLEOTIDE SEQUENCE [LARGE SCALE GENOMIC DNA]</scope>
    <source>
        <strain evidence="1 2">DT23-4</strain>
    </source>
</reference>
<keyword evidence="2" id="KW-1185">Reference proteome</keyword>
<dbReference type="AlphaFoldDB" id="A0A074JT76"/>
<accession>A0A074JT76</accession>
<dbReference type="EMBL" id="AUNB01000013">
    <property type="protein sequence ID" value="KEO60896.1"/>
    <property type="molecule type" value="Genomic_DNA"/>
</dbReference>
<dbReference type="InterPro" id="IPR012349">
    <property type="entry name" value="Split_barrel_FMN-bd"/>
</dbReference>